<evidence type="ECO:0000313" key="3">
    <source>
        <dbReference type="Proteomes" id="UP000299102"/>
    </source>
</evidence>
<dbReference type="AlphaFoldDB" id="A0A4C1XQE5"/>
<accession>A0A4C1XQE5</accession>
<keyword evidence="3" id="KW-1185">Reference proteome</keyword>
<proteinExistence type="predicted"/>
<evidence type="ECO:0000256" key="1">
    <source>
        <dbReference type="SAM" id="MobiDB-lite"/>
    </source>
</evidence>
<feature type="region of interest" description="Disordered" evidence="1">
    <location>
        <begin position="192"/>
        <end position="227"/>
    </location>
</feature>
<name>A0A4C1XQE5_EUMVA</name>
<reference evidence="2 3" key="1">
    <citation type="journal article" date="2019" name="Commun. Biol.">
        <title>The bagworm genome reveals a unique fibroin gene that provides high tensile strength.</title>
        <authorList>
            <person name="Kono N."/>
            <person name="Nakamura H."/>
            <person name="Ohtoshi R."/>
            <person name="Tomita M."/>
            <person name="Numata K."/>
            <person name="Arakawa K."/>
        </authorList>
    </citation>
    <scope>NUCLEOTIDE SEQUENCE [LARGE SCALE GENOMIC DNA]</scope>
</reference>
<comment type="caution">
    <text evidence="2">The sequence shown here is derived from an EMBL/GenBank/DDBJ whole genome shotgun (WGS) entry which is preliminary data.</text>
</comment>
<gene>
    <name evidence="2" type="ORF">EVAR_37121_1</name>
</gene>
<dbReference type="Proteomes" id="UP000299102">
    <property type="component" value="Unassembled WGS sequence"/>
</dbReference>
<organism evidence="2 3">
    <name type="scientific">Eumeta variegata</name>
    <name type="common">Bagworm moth</name>
    <name type="synonym">Eumeta japonica</name>
    <dbReference type="NCBI Taxonomy" id="151549"/>
    <lineage>
        <taxon>Eukaryota</taxon>
        <taxon>Metazoa</taxon>
        <taxon>Ecdysozoa</taxon>
        <taxon>Arthropoda</taxon>
        <taxon>Hexapoda</taxon>
        <taxon>Insecta</taxon>
        <taxon>Pterygota</taxon>
        <taxon>Neoptera</taxon>
        <taxon>Endopterygota</taxon>
        <taxon>Lepidoptera</taxon>
        <taxon>Glossata</taxon>
        <taxon>Ditrysia</taxon>
        <taxon>Tineoidea</taxon>
        <taxon>Psychidae</taxon>
        <taxon>Oiketicinae</taxon>
        <taxon>Eumeta</taxon>
    </lineage>
</organism>
<evidence type="ECO:0000313" key="2">
    <source>
        <dbReference type="EMBL" id="GBP65273.1"/>
    </source>
</evidence>
<protein>
    <submittedName>
        <fullName evidence="2">Uncharacterized protein</fullName>
    </submittedName>
</protein>
<sequence length="227" mass="25288">MRLIAATNDTEYGRTEIGTSMRTASMIVHRKPLKFESDPHLRKRGLKMPFRLAVTASDRLPLALAVCIGDLERRPLHVVTVQESYDDAERWPRVIGGSVTSIHSREPGVLEIKPSNWIFHLNTTQKRFRASRTIHDERERPAPTAGSGCSHLPLGTVVIIYFHRNPRARPSRPTAEACPPTMLFYFNQKKDSHAGTCGSGRKASHSTTDAAPRAPVDRETVSELTGT</sequence>
<dbReference type="EMBL" id="BGZK01000924">
    <property type="protein sequence ID" value="GBP65273.1"/>
    <property type="molecule type" value="Genomic_DNA"/>
</dbReference>